<proteinExistence type="predicted"/>
<accession>A0A482XL97</accession>
<keyword evidence="2" id="KW-0472">Membrane</keyword>
<sequence>MVADTLKPTTNGTTGRKDSQDDKSGDSGEELVALILTEGAKLPIDFKQPFLLPAWFDKEKFQRGQRFFNNNYFALFVAKLSGLLAILAVESILKVLILTGKSSEPLTAFRRYMDTIVNMVDWYEGDICNPNSVCRKSLLTIRGRHCGANKSSSAAGFGPITQRDMAVTQFGFMGFPLLCAEKLGIQATHEDLEGFIHFWRVIGHLLGINDRLNLCRGDVESTRTACRRILSDVLTPALETPVKDFPPMASALLNGMWAMVPILQAEAFMDFTRHLCGIPQPNELRTLYSRMILQLQLFVHSVLLTRYYLALIFRPILNFQMWLAVFLTPKFPLLAFLTFGRNICTTETHYQLQPTMLTAS</sequence>
<comment type="caution">
    <text evidence="4">The sequence shown here is derived from an EMBL/GenBank/DDBJ whole genome shotgun (WGS) entry which is preliminary data.</text>
</comment>
<dbReference type="InParanoid" id="A0A482XL97"/>
<dbReference type="InterPro" id="IPR018713">
    <property type="entry name" value="MPAB/Lcp_cat_dom"/>
</dbReference>
<dbReference type="PANTHER" id="PTHR37159">
    <property type="entry name" value="GH11867P"/>
    <property type="match status" value="1"/>
</dbReference>
<feature type="transmembrane region" description="Helical" evidence="2">
    <location>
        <begin position="72"/>
        <end position="93"/>
    </location>
</feature>
<evidence type="ECO:0000313" key="4">
    <source>
        <dbReference type="EMBL" id="RZF46592.1"/>
    </source>
</evidence>
<keyword evidence="5" id="KW-1185">Reference proteome</keyword>
<feature type="region of interest" description="Disordered" evidence="1">
    <location>
        <begin position="1"/>
        <end position="26"/>
    </location>
</feature>
<feature type="domain" description="ER-bound oxygenase mpaB/mpaB'/Rubber oxygenase catalytic" evidence="3">
    <location>
        <begin position="82"/>
        <end position="288"/>
    </location>
</feature>
<reference evidence="4 5" key="1">
    <citation type="journal article" date="2017" name="Gigascience">
        <title>Genome sequence of the small brown planthopper, Laodelphax striatellus.</title>
        <authorList>
            <person name="Zhu J."/>
            <person name="Jiang F."/>
            <person name="Wang X."/>
            <person name="Yang P."/>
            <person name="Bao Y."/>
            <person name="Zhao W."/>
            <person name="Wang W."/>
            <person name="Lu H."/>
            <person name="Wang Q."/>
            <person name="Cui N."/>
            <person name="Li J."/>
            <person name="Chen X."/>
            <person name="Luo L."/>
            <person name="Yu J."/>
            <person name="Kang L."/>
            <person name="Cui F."/>
        </authorList>
    </citation>
    <scope>NUCLEOTIDE SEQUENCE [LARGE SCALE GENOMIC DNA]</scope>
    <source>
        <strain evidence="4">Lst14</strain>
    </source>
</reference>
<dbReference type="GO" id="GO:0016491">
    <property type="term" value="F:oxidoreductase activity"/>
    <property type="evidence" value="ECO:0007669"/>
    <property type="project" value="InterPro"/>
</dbReference>
<feature type="transmembrane region" description="Helical" evidence="2">
    <location>
        <begin position="319"/>
        <end position="339"/>
    </location>
</feature>
<dbReference type="Proteomes" id="UP000291343">
    <property type="component" value="Unassembled WGS sequence"/>
</dbReference>
<protein>
    <recommendedName>
        <fullName evidence="3">ER-bound oxygenase mpaB/mpaB'/Rubber oxygenase catalytic domain-containing protein</fullName>
    </recommendedName>
</protein>
<organism evidence="4 5">
    <name type="scientific">Laodelphax striatellus</name>
    <name type="common">Small brown planthopper</name>
    <name type="synonym">Delphax striatella</name>
    <dbReference type="NCBI Taxonomy" id="195883"/>
    <lineage>
        <taxon>Eukaryota</taxon>
        <taxon>Metazoa</taxon>
        <taxon>Ecdysozoa</taxon>
        <taxon>Arthropoda</taxon>
        <taxon>Hexapoda</taxon>
        <taxon>Insecta</taxon>
        <taxon>Pterygota</taxon>
        <taxon>Neoptera</taxon>
        <taxon>Paraneoptera</taxon>
        <taxon>Hemiptera</taxon>
        <taxon>Auchenorrhyncha</taxon>
        <taxon>Fulgoroidea</taxon>
        <taxon>Delphacidae</taxon>
        <taxon>Criomorphinae</taxon>
        <taxon>Laodelphax</taxon>
    </lineage>
</organism>
<dbReference type="Pfam" id="PF09995">
    <property type="entry name" value="MPAB_Lcp_cat"/>
    <property type="match status" value="1"/>
</dbReference>
<evidence type="ECO:0000256" key="1">
    <source>
        <dbReference type="SAM" id="MobiDB-lite"/>
    </source>
</evidence>
<keyword evidence="2" id="KW-0812">Transmembrane</keyword>
<name>A0A482XL97_LAOST</name>
<evidence type="ECO:0000259" key="3">
    <source>
        <dbReference type="Pfam" id="PF09995"/>
    </source>
</evidence>
<dbReference type="SMR" id="A0A482XL97"/>
<keyword evidence="2" id="KW-1133">Transmembrane helix</keyword>
<dbReference type="AlphaFoldDB" id="A0A482XL97"/>
<feature type="compositionally biased region" description="Basic and acidic residues" evidence="1">
    <location>
        <begin position="15"/>
        <end position="26"/>
    </location>
</feature>
<dbReference type="PANTHER" id="PTHR37159:SF1">
    <property type="entry name" value="GH11867P"/>
    <property type="match status" value="1"/>
</dbReference>
<dbReference type="STRING" id="195883.A0A482XL97"/>
<gene>
    <name evidence="4" type="ORF">LSTR_LSTR002924</name>
</gene>
<evidence type="ECO:0000256" key="2">
    <source>
        <dbReference type="SAM" id="Phobius"/>
    </source>
</evidence>
<dbReference type="OrthoDB" id="6361347at2759"/>
<dbReference type="EMBL" id="QKKF02005868">
    <property type="protein sequence ID" value="RZF46592.1"/>
    <property type="molecule type" value="Genomic_DNA"/>
</dbReference>
<evidence type="ECO:0000313" key="5">
    <source>
        <dbReference type="Proteomes" id="UP000291343"/>
    </source>
</evidence>